<dbReference type="InterPro" id="IPR001878">
    <property type="entry name" value="Znf_CCHC"/>
</dbReference>
<dbReference type="eggNOG" id="ENOG502S7GW">
    <property type="taxonomic scope" value="Eukaryota"/>
</dbReference>
<keyword evidence="1" id="KW-0862">Zinc</keyword>
<feature type="compositionally biased region" description="Low complexity" evidence="2">
    <location>
        <begin position="512"/>
        <end position="522"/>
    </location>
</feature>
<feature type="region of interest" description="Disordered" evidence="2">
    <location>
        <begin position="246"/>
        <end position="267"/>
    </location>
</feature>
<feature type="compositionally biased region" description="Low complexity" evidence="2">
    <location>
        <begin position="33"/>
        <end position="49"/>
    </location>
</feature>
<dbReference type="EMBL" id="CAGI01000183">
    <property type="protein sequence ID" value="CCF53492.1"/>
    <property type="molecule type" value="Genomic_DNA"/>
</dbReference>
<sequence>MGLFTGTSSSATGRANSAAPLKRRSLGRVNRDSSGSLLGPLSRGTTTTTKPALPVEEGRPKSPEGVEDDQVQTPAALKASSQSGAEETSDEEPDLADLQSDNTFLYQRHLPLDSALGLKPLHPPKVSIFERIDAYIAEHYLDCFGITHQDEEVQHHNRLVPFFAKAPRFLSIRSLKRKELERDYTKERDTTETCARKQLCLERSLESGEWNDEDQSFYFDTQPTPYESFDPDQSFEGYRHIFSRPRPDDTCGVPSAEPLGSSTATETLSEAEAKQRTAEKVPLERRCFNCGQSDHAVAQCPLPRNRQRIRQSRLEFEESKAERAQDTSMGEINGHARLHQQLASAQQRLRWLDEFVPGKPSRALIEALAWEAGETGGDRDAAETKDEEVFDLPYLRNMLIWGYPPGWISDRDPVEQIRQRIQQDSEWETVTVLDGFDLVALAQPQHPESDTVKDDDDNSGKYADHGKMAGQVRRWVDYQTHLFDSNRLQSFDRAFRAPLPQMREEPVQNYPRSCDSSFQSRSRSTEDTQDWWWCSDRPAKRRR</sequence>
<dbReference type="STRING" id="1128400.I2G2U9"/>
<keyword evidence="1" id="KW-0863">Zinc-finger</keyword>
<protein>
    <recommendedName>
        <fullName evidence="3">CCHC-type domain-containing protein</fullName>
    </recommendedName>
</protein>
<gene>
    <name evidence="4" type="ORF">UHOR_02333</name>
</gene>
<feature type="region of interest" description="Disordered" evidence="2">
    <location>
        <begin position="1"/>
        <end position="95"/>
    </location>
</feature>
<dbReference type="AlphaFoldDB" id="I2G2U9"/>
<dbReference type="GO" id="GO:0008270">
    <property type="term" value="F:zinc ion binding"/>
    <property type="evidence" value="ECO:0007669"/>
    <property type="project" value="UniProtKB-KW"/>
</dbReference>
<feature type="region of interest" description="Disordered" evidence="2">
    <location>
        <begin position="443"/>
        <end position="466"/>
    </location>
</feature>
<keyword evidence="1" id="KW-0479">Metal-binding</keyword>
<dbReference type="GO" id="GO:0003723">
    <property type="term" value="F:RNA binding"/>
    <property type="evidence" value="ECO:0007669"/>
    <property type="project" value="TreeGrafter"/>
</dbReference>
<dbReference type="Gene3D" id="4.10.60.10">
    <property type="entry name" value="Zinc finger, CCHC-type"/>
    <property type="match status" value="1"/>
</dbReference>
<feature type="compositionally biased region" description="Basic and acidic residues" evidence="2">
    <location>
        <begin position="447"/>
        <end position="466"/>
    </location>
</feature>
<comment type="caution">
    <text evidence="4">The sequence shown here is derived from an EMBL/GenBank/DDBJ whole genome shotgun (WGS) entry which is preliminary data.</text>
</comment>
<dbReference type="GO" id="GO:0071013">
    <property type="term" value="C:catalytic step 2 spliceosome"/>
    <property type="evidence" value="ECO:0007669"/>
    <property type="project" value="TreeGrafter"/>
</dbReference>
<proteinExistence type="predicted"/>
<dbReference type="Proteomes" id="UP000006174">
    <property type="component" value="Unassembled WGS sequence"/>
</dbReference>
<dbReference type="PROSITE" id="PS50158">
    <property type="entry name" value="ZF_CCHC"/>
    <property type="match status" value="1"/>
</dbReference>
<evidence type="ECO:0000256" key="2">
    <source>
        <dbReference type="SAM" id="MobiDB-lite"/>
    </source>
</evidence>
<reference evidence="4 5" key="1">
    <citation type="journal article" date="2012" name="Plant Cell">
        <title>Genome comparison of barley and maize smut fungi reveals targeted loss of RNA silencing components and species-specific presence of transposable elements.</title>
        <authorList>
            <person name="Laurie J.D."/>
            <person name="Ali S."/>
            <person name="Linning R."/>
            <person name="Mannhaupt G."/>
            <person name="Wong P."/>
            <person name="Gueldener U."/>
            <person name="Muensterkoetter M."/>
            <person name="Moore R."/>
            <person name="Kahmann R."/>
            <person name="Bakkeren G."/>
            <person name="Schirawski J."/>
        </authorList>
    </citation>
    <scope>NUCLEOTIDE SEQUENCE [LARGE SCALE GENOMIC DNA]</scope>
    <source>
        <strain evidence="5">Uh4875-4</strain>
    </source>
</reference>
<evidence type="ECO:0000259" key="3">
    <source>
        <dbReference type="PROSITE" id="PS50158"/>
    </source>
</evidence>
<dbReference type="InterPro" id="IPR052115">
    <property type="entry name" value="NEXT_complex_subunit_ZCCHC8"/>
</dbReference>
<accession>I2G2U9</accession>
<keyword evidence="5" id="KW-1185">Reference proteome</keyword>
<dbReference type="PANTHER" id="PTHR13316:SF0">
    <property type="entry name" value="ZINC FINGER CCHC DOMAIN-CONTAINING PROTEIN 8"/>
    <property type="match status" value="1"/>
</dbReference>
<evidence type="ECO:0000256" key="1">
    <source>
        <dbReference type="PROSITE-ProRule" id="PRU00047"/>
    </source>
</evidence>
<feature type="region of interest" description="Disordered" evidence="2">
    <location>
        <begin position="500"/>
        <end position="528"/>
    </location>
</feature>
<feature type="domain" description="CCHC-type" evidence="3">
    <location>
        <begin position="285"/>
        <end position="301"/>
    </location>
</feature>
<feature type="compositionally biased region" description="Polar residues" evidence="2">
    <location>
        <begin position="1"/>
        <end position="15"/>
    </location>
</feature>
<name>I2G2U9_USTHO</name>
<evidence type="ECO:0000313" key="4">
    <source>
        <dbReference type="EMBL" id="CCF53492.1"/>
    </source>
</evidence>
<dbReference type="HOGENOM" id="CLU_411705_0_0_1"/>
<organism evidence="4 5">
    <name type="scientific">Ustilago hordei</name>
    <name type="common">Barley covered smut fungus</name>
    <dbReference type="NCBI Taxonomy" id="120017"/>
    <lineage>
        <taxon>Eukaryota</taxon>
        <taxon>Fungi</taxon>
        <taxon>Dikarya</taxon>
        <taxon>Basidiomycota</taxon>
        <taxon>Ustilaginomycotina</taxon>
        <taxon>Ustilaginomycetes</taxon>
        <taxon>Ustilaginales</taxon>
        <taxon>Ustilaginaceae</taxon>
        <taxon>Ustilago</taxon>
    </lineage>
</organism>
<evidence type="ECO:0000313" key="5">
    <source>
        <dbReference type="Proteomes" id="UP000006174"/>
    </source>
</evidence>
<dbReference type="PANTHER" id="PTHR13316">
    <property type="entry name" value="ZINC FINGER, CCHC DOMAIN CONTAINING 8"/>
    <property type="match status" value="1"/>
</dbReference>